<evidence type="ECO:0000313" key="2">
    <source>
        <dbReference type="EMBL" id="MCP9762182.1"/>
    </source>
</evidence>
<gene>
    <name evidence="2" type="ORF">EGI31_04390</name>
</gene>
<keyword evidence="3" id="KW-1185">Reference proteome</keyword>
<dbReference type="AlphaFoldDB" id="A0AAE3GZL0"/>
<name>A0AAE3GZL0_9BACT</name>
<feature type="transmembrane region" description="Helical" evidence="1">
    <location>
        <begin position="187"/>
        <end position="211"/>
    </location>
</feature>
<dbReference type="PANTHER" id="PTHR35337:SF1">
    <property type="entry name" value="SLR1478 PROTEIN"/>
    <property type="match status" value="1"/>
</dbReference>
<feature type="transmembrane region" description="Helical" evidence="1">
    <location>
        <begin position="93"/>
        <end position="115"/>
    </location>
</feature>
<evidence type="ECO:0000256" key="1">
    <source>
        <dbReference type="SAM" id="Phobius"/>
    </source>
</evidence>
<protein>
    <submittedName>
        <fullName evidence="2">Stage II sporulation protein M</fullName>
    </submittedName>
</protein>
<dbReference type="InterPro" id="IPR002798">
    <property type="entry name" value="SpoIIM-like"/>
</dbReference>
<dbReference type="RefSeq" id="WP_255035936.1">
    <property type="nucleotide sequence ID" value="NZ_RJUF01000007.1"/>
</dbReference>
<feature type="transmembrane region" description="Helical" evidence="1">
    <location>
        <begin position="287"/>
        <end position="309"/>
    </location>
</feature>
<keyword evidence="1" id="KW-0472">Membrane</keyword>
<sequence length="332" mass="37872">MRETTFIDRNRSRWLEIETSEKEDPDEISSDFIDLTSDLSYAQTHYPHSKITSYLNFLAAGVYKSIYQKPKNNVILNFWKRDFPLILGHNQRVLWLSLAFFVTFCSLGAICSITEPNFIEAVMGSGYVDMTEDNIRKGMPFGVYADQPPFKMFLTIFANNFFVGLIVYMSGVLAGLGSFYHTFKNGLMVGTFLTMFFKHNLGFQAIFVINLHGTFELMGLVLECMAGLILGLSFLFPETLTRKQAIKKGLFESAKIFIGTVPFTFIAAFIESYITRLGSSGLQKTSLFMSILLVLVLVFCVAFVVWYFFIYSKKLAKETPLDQYLKEISHEK</sequence>
<accession>A0AAE3GZL0</accession>
<comment type="caution">
    <text evidence="2">The sequence shown here is derived from an EMBL/GenBank/DDBJ whole genome shotgun (WGS) entry which is preliminary data.</text>
</comment>
<dbReference type="EMBL" id="RJUF01000007">
    <property type="protein sequence ID" value="MCP9762182.1"/>
    <property type="molecule type" value="Genomic_DNA"/>
</dbReference>
<dbReference type="Pfam" id="PF01944">
    <property type="entry name" value="SpoIIM"/>
    <property type="match status" value="1"/>
</dbReference>
<evidence type="ECO:0000313" key="3">
    <source>
        <dbReference type="Proteomes" id="UP001204144"/>
    </source>
</evidence>
<dbReference type="PANTHER" id="PTHR35337">
    <property type="entry name" value="SLR1478 PROTEIN"/>
    <property type="match status" value="1"/>
</dbReference>
<organism evidence="2 3">
    <name type="scientific">Lacihabitans soyangensis</name>
    <dbReference type="NCBI Taxonomy" id="869394"/>
    <lineage>
        <taxon>Bacteria</taxon>
        <taxon>Pseudomonadati</taxon>
        <taxon>Bacteroidota</taxon>
        <taxon>Cytophagia</taxon>
        <taxon>Cytophagales</taxon>
        <taxon>Leadbetterellaceae</taxon>
        <taxon>Lacihabitans</taxon>
    </lineage>
</organism>
<feature type="transmembrane region" description="Helical" evidence="1">
    <location>
        <begin position="256"/>
        <end position="275"/>
    </location>
</feature>
<dbReference type="Proteomes" id="UP001204144">
    <property type="component" value="Unassembled WGS sequence"/>
</dbReference>
<reference evidence="2 3" key="1">
    <citation type="submission" date="2018-11" db="EMBL/GenBank/DDBJ databases">
        <title>Novel bacteria species description.</title>
        <authorList>
            <person name="Han J.-H."/>
        </authorList>
    </citation>
    <scope>NUCLEOTIDE SEQUENCE [LARGE SCALE GENOMIC DNA]</scope>
    <source>
        <strain evidence="2 3">KCTC23259</strain>
    </source>
</reference>
<feature type="transmembrane region" description="Helical" evidence="1">
    <location>
        <begin position="217"/>
        <end position="236"/>
    </location>
</feature>
<keyword evidence="1" id="KW-1133">Transmembrane helix</keyword>
<keyword evidence="1" id="KW-0812">Transmembrane</keyword>
<proteinExistence type="predicted"/>
<feature type="transmembrane region" description="Helical" evidence="1">
    <location>
        <begin position="161"/>
        <end position="180"/>
    </location>
</feature>